<sequence length="126" mass="14061">MRPFSLISLSTYRVILLPIKAVSGGDWGYFSNTRVFEVYFIASRAVIGCSHTGASSTTCCKNDEHCAASHSTIHKLRRMHPTVSPYNNRQKCALVSLTEKTSYWCRSHFSSRGKAYASPGHMWPVG</sequence>
<proteinExistence type="predicted"/>
<feature type="signal peptide" evidence="1">
    <location>
        <begin position="1"/>
        <end position="24"/>
    </location>
</feature>
<name>A0A6G0Q2C4_9STRA</name>
<accession>A0A6G0Q2C4</accession>
<evidence type="ECO:0000313" key="2">
    <source>
        <dbReference type="EMBL" id="KAE9265810.1"/>
    </source>
</evidence>
<evidence type="ECO:0000256" key="1">
    <source>
        <dbReference type="SAM" id="SignalP"/>
    </source>
</evidence>
<evidence type="ECO:0008006" key="4">
    <source>
        <dbReference type="Google" id="ProtNLM"/>
    </source>
</evidence>
<dbReference type="Proteomes" id="UP000486351">
    <property type="component" value="Unassembled WGS sequence"/>
</dbReference>
<feature type="chain" id="PRO_5026107899" description="Secreted protein" evidence="1">
    <location>
        <begin position="25"/>
        <end position="126"/>
    </location>
</feature>
<dbReference type="AlphaFoldDB" id="A0A6G0Q2C4"/>
<dbReference type="EMBL" id="QXFY01007592">
    <property type="protein sequence ID" value="KAE9265810.1"/>
    <property type="molecule type" value="Genomic_DNA"/>
</dbReference>
<organism evidence="2 3">
    <name type="scientific">Phytophthora fragariae</name>
    <dbReference type="NCBI Taxonomy" id="53985"/>
    <lineage>
        <taxon>Eukaryota</taxon>
        <taxon>Sar</taxon>
        <taxon>Stramenopiles</taxon>
        <taxon>Oomycota</taxon>
        <taxon>Peronosporomycetes</taxon>
        <taxon>Peronosporales</taxon>
        <taxon>Peronosporaceae</taxon>
        <taxon>Phytophthora</taxon>
    </lineage>
</organism>
<comment type="caution">
    <text evidence="2">The sequence shown here is derived from an EMBL/GenBank/DDBJ whole genome shotgun (WGS) entry which is preliminary data.</text>
</comment>
<gene>
    <name evidence="2" type="ORF">PF008_g31764</name>
</gene>
<protein>
    <recommendedName>
        <fullName evidence="4">Secreted protein</fullName>
    </recommendedName>
</protein>
<reference evidence="2 3" key="1">
    <citation type="submission" date="2018-09" db="EMBL/GenBank/DDBJ databases">
        <title>Genomic investigation of the strawberry pathogen Phytophthora fragariae indicates pathogenicity is determined by transcriptional variation in three key races.</title>
        <authorList>
            <person name="Adams T.M."/>
            <person name="Armitage A.D."/>
            <person name="Sobczyk M.K."/>
            <person name="Bates H.J."/>
            <person name="Dunwell J.M."/>
            <person name="Nellist C.F."/>
            <person name="Harrison R.J."/>
        </authorList>
    </citation>
    <scope>NUCLEOTIDE SEQUENCE [LARGE SCALE GENOMIC DNA]</scope>
    <source>
        <strain evidence="2 3">NOV-77</strain>
    </source>
</reference>
<keyword evidence="1" id="KW-0732">Signal</keyword>
<evidence type="ECO:0000313" key="3">
    <source>
        <dbReference type="Proteomes" id="UP000486351"/>
    </source>
</evidence>